<evidence type="ECO:0000313" key="3">
    <source>
        <dbReference type="WBParaSite" id="GPUH_0002696801-mRNA-1"/>
    </source>
</evidence>
<reference evidence="3" key="1">
    <citation type="submission" date="2016-06" db="UniProtKB">
        <authorList>
            <consortium name="WormBaseParasite"/>
        </authorList>
    </citation>
    <scope>IDENTIFICATION</scope>
</reference>
<evidence type="ECO:0000313" key="2">
    <source>
        <dbReference type="Proteomes" id="UP000271098"/>
    </source>
</evidence>
<name>A0A183F147_9BILA</name>
<dbReference type="EMBL" id="UYRT01115852">
    <property type="protein sequence ID" value="VDN49700.1"/>
    <property type="molecule type" value="Genomic_DNA"/>
</dbReference>
<gene>
    <name evidence="1" type="ORF">GPUH_LOCUS26937</name>
</gene>
<reference evidence="1 2" key="2">
    <citation type="submission" date="2018-11" db="EMBL/GenBank/DDBJ databases">
        <authorList>
            <consortium name="Pathogen Informatics"/>
        </authorList>
    </citation>
    <scope>NUCLEOTIDE SEQUENCE [LARGE SCALE GENOMIC DNA]</scope>
</reference>
<evidence type="ECO:0000313" key="1">
    <source>
        <dbReference type="EMBL" id="VDN49700.1"/>
    </source>
</evidence>
<accession>A0A183F147</accession>
<proteinExistence type="predicted"/>
<sequence length="52" mass="5893">MMQTAITKRLGKRFWMQIVYVLASLIVTIGPERYVEVSECSPKAQPVEIGHS</sequence>
<organism evidence="3">
    <name type="scientific">Gongylonema pulchrum</name>
    <dbReference type="NCBI Taxonomy" id="637853"/>
    <lineage>
        <taxon>Eukaryota</taxon>
        <taxon>Metazoa</taxon>
        <taxon>Ecdysozoa</taxon>
        <taxon>Nematoda</taxon>
        <taxon>Chromadorea</taxon>
        <taxon>Rhabditida</taxon>
        <taxon>Spirurina</taxon>
        <taxon>Spiruromorpha</taxon>
        <taxon>Spiruroidea</taxon>
        <taxon>Gongylonematidae</taxon>
        <taxon>Gongylonema</taxon>
    </lineage>
</organism>
<dbReference type="AlphaFoldDB" id="A0A183F147"/>
<protein>
    <submittedName>
        <fullName evidence="3">DUF2547 family protein</fullName>
    </submittedName>
</protein>
<dbReference type="Proteomes" id="UP000271098">
    <property type="component" value="Unassembled WGS sequence"/>
</dbReference>
<keyword evidence="2" id="KW-1185">Reference proteome</keyword>
<dbReference type="WBParaSite" id="GPUH_0002696801-mRNA-1">
    <property type="protein sequence ID" value="GPUH_0002696801-mRNA-1"/>
    <property type="gene ID" value="GPUH_0002696801"/>
</dbReference>